<feature type="domain" description="MyTH4" evidence="2">
    <location>
        <begin position="88"/>
        <end position="227"/>
    </location>
</feature>
<evidence type="ECO:0000259" key="2">
    <source>
        <dbReference type="PROSITE" id="PS51016"/>
    </source>
</evidence>
<sequence>VKSQQYETFGKSKLQKLTREESVQQDSVPDHEDDGGSKYRKYSISSHDQADDMSRASTSNESEDSEMNITTFTTFGLSKFQMKILPTYSCSALPQPLLPKHNKADYLAALACWVTILRIMGDLPDMDNVNNLDVAGTSYVSPVSKLKSAFKVKYSKKDIDEAQRKYSDLFKDPLGTDTQSIPFMTESAETMLDKIQFICAIGIFKPGLRDELYCQLCKQLTNNPSRN</sequence>
<dbReference type="InterPro" id="IPR000857">
    <property type="entry name" value="MyTH4_dom"/>
</dbReference>
<dbReference type="EMBL" id="HACG01031135">
    <property type="protein sequence ID" value="CEK78000.1"/>
    <property type="molecule type" value="Transcribed_RNA"/>
</dbReference>
<dbReference type="PANTHER" id="PTHR22692:SF33">
    <property type="entry name" value="MYOSIN"/>
    <property type="match status" value="1"/>
</dbReference>
<feature type="non-terminal residue" evidence="3">
    <location>
        <position position="1"/>
    </location>
</feature>
<dbReference type="InterPro" id="IPR051567">
    <property type="entry name" value="Unconventional_Myosin_ATPase"/>
</dbReference>
<evidence type="ECO:0000313" key="3">
    <source>
        <dbReference type="EMBL" id="CEK78000.1"/>
    </source>
</evidence>
<gene>
    <name evidence="3" type="primary">ORF107755</name>
</gene>
<name>A0A0B7ADJ0_9EUPU</name>
<dbReference type="PROSITE" id="PS51016">
    <property type="entry name" value="MYTH4"/>
    <property type="match status" value="1"/>
</dbReference>
<dbReference type="Gene3D" id="1.25.40.530">
    <property type="entry name" value="MyTH4 domain"/>
    <property type="match status" value="1"/>
</dbReference>
<dbReference type="SMART" id="SM00139">
    <property type="entry name" value="MyTH4"/>
    <property type="match status" value="1"/>
</dbReference>
<dbReference type="PANTHER" id="PTHR22692">
    <property type="entry name" value="MYOSIN VII, XV"/>
    <property type="match status" value="1"/>
</dbReference>
<evidence type="ECO:0000256" key="1">
    <source>
        <dbReference type="SAM" id="MobiDB-lite"/>
    </source>
</evidence>
<reference evidence="3" key="1">
    <citation type="submission" date="2014-12" db="EMBL/GenBank/DDBJ databases">
        <title>Insight into the proteome of Arion vulgaris.</title>
        <authorList>
            <person name="Aradska J."/>
            <person name="Bulat T."/>
            <person name="Smidak R."/>
            <person name="Sarate P."/>
            <person name="Gangsoo J."/>
            <person name="Sialana F."/>
            <person name="Bilban M."/>
            <person name="Lubec G."/>
        </authorList>
    </citation>
    <scope>NUCLEOTIDE SEQUENCE</scope>
    <source>
        <tissue evidence="3">Skin</tissue>
    </source>
</reference>
<dbReference type="InterPro" id="IPR038185">
    <property type="entry name" value="MyTH4_dom_sf"/>
</dbReference>
<dbReference type="AlphaFoldDB" id="A0A0B7ADJ0"/>
<feature type="region of interest" description="Disordered" evidence="1">
    <location>
        <begin position="1"/>
        <end position="65"/>
    </location>
</feature>
<accession>A0A0B7ADJ0</accession>
<feature type="non-terminal residue" evidence="3">
    <location>
        <position position="227"/>
    </location>
</feature>
<protein>
    <recommendedName>
        <fullName evidence="2">MyTH4 domain-containing protein</fullName>
    </recommendedName>
</protein>
<proteinExistence type="predicted"/>
<dbReference type="GO" id="GO:0005856">
    <property type="term" value="C:cytoskeleton"/>
    <property type="evidence" value="ECO:0007669"/>
    <property type="project" value="InterPro"/>
</dbReference>
<dbReference type="Pfam" id="PF00784">
    <property type="entry name" value="MyTH4"/>
    <property type="match status" value="1"/>
</dbReference>
<organism evidence="3">
    <name type="scientific">Arion vulgaris</name>
    <dbReference type="NCBI Taxonomy" id="1028688"/>
    <lineage>
        <taxon>Eukaryota</taxon>
        <taxon>Metazoa</taxon>
        <taxon>Spiralia</taxon>
        <taxon>Lophotrochozoa</taxon>
        <taxon>Mollusca</taxon>
        <taxon>Gastropoda</taxon>
        <taxon>Heterobranchia</taxon>
        <taxon>Euthyneura</taxon>
        <taxon>Panpulmonata</taxon>
        <taxon>Eupulmonata</taxon>
        <taxon>Stylommatophora</taxon>
        <taxon>Helicina</taxon>
        <taxon>Arionoidea</taxon>
        <taxon>Arionidae</taxon>
        <taxon>Arion</taxon>
    </lineage>
</organism>
<feature type="compositionally biased region" description="Basic and acidic residues" evidence="1">
    <location>
        <begin position="17"/>
        <end position="37"/>
    </location>
</feature>